<sequence length="181" mass="20587">MKKLFLFVLCASLFFGCKKEAAMKPATSTADTAKAVAPVVFADAKYSEIGKKSLVALSKGDMDAWMSNYADNAKFYWNSGDSLVGKPAIDKYWRDRRANVIETITFTKDIWLPLKVNEKGNIPLDGYWLLSWYQVTAKYKGGGSMTQWIHNTFHFNDNDKIDQVYQYIDRVPIMAAMPKKK</sequence>
<dbReference type="Pfam" id="PF12680">
    <property type="entry name" value="SnoaL_2"/>
    <property type="match status" value="1"/>
</dbReference>
<accession>A0A930UE58</accession>
<evidence type="ECO:0000313" key="4">
    <source>
        <dbReference type="Proteomes" id="UP000646211"/>
    </source>
</evidence>
<dbReference type="AlphaFoldDB" id="A0A930UE58"/>
<dbReference type="RefSeq" id="WP_194312006.1">
    <property type="nucleotide sequence ID" value="NZ_JADHEC010000017.1"/>
</dbReference>
<dbReference type="Gene3D" id="3.10.450.50">
    <property type="match status" value="1"/>
</dbReference>
<keyword evidence="1" id="KW-0732">Signal</keyword>
<keyword evidence="4" id="KW-1185">Reference proteome</keyword>
<dbReference type="Proteomes" id="UP000646211">
    <property type="component" value="Unassembled WGS sequence"/>
</dbReference>
<evidence type="ECO:0000259" key="2">
    <source>
        <dbReference type="Pfam" id="PF12680"/>
    </source>
</evidence>
<comment type="caution">
    <text evidence="3">The sequence shown here is derived from an EMBL/GenBank/DDBJ whole genome shotgun (WGS) entry which is preliminary data.</text>
</comment>
<feature type="domain" description="SnoaL-like" evidence="2">
    <location>
        <begin position="56"/>
        <end position="161"/>
    </location>
</feature>
<gene>
    <name evidence="3" type="ORF">IR213_09180</name>
</gene>
<dbReference type="EMBL" id="JADHEC010000017">
    <property type="protein sequence ID" value="MBF2708760.1"/>
    <property type="molecule type" value="Genomic_DNA"/>
</dbReference>
<proteinExistence type="predicted"/>
<organism evidence="3 4">
    <name type="scientific">Flavobacterium soyangense</name>
    <dbReference type="NCBI Taxonomy" id="2023265"/>
    <lineage>
        <taxon>Bacteria</taxon>
        <taxon>Pseudomonadati</taxon>
        <taxon>Bacteroidota</taxon>
        <taxon>Flavobacteriia</taxon>
        <taxon>Flavobacteriales</taxon>
        <taxon>Flavobacteriaceae</taxon>
        <taxon>Flavobacterium</taxon>
    </lineage>
</organism>
<name>A0A930UE58_9FLAO</name>
<dbReference type="PROSITE" id="PS51257">
    <property type="entry name" value="PROKAR_LIPOPROTEIN"/>
    <property type="match status" value="1"/>
</dbReference>
<protein>
    <submittedName>
        <fullName evidence="3">Nuclear transport factor 2 family protein</fullName>
    </submittedName>
</protein>
<dbReference type="InterPro" id="IPR032710">
    <property type="entry name" value="NTF2-like_dom_sf"/>
</dbReference>
<dbReference type="InterPro" id="IPR037401">
    <property type="entry name" value="SnoaL-like"/>
</dbReference>
<dbReference type="SUPFAM" id="SSF54427">
    <property type="entry name" value="NTF2-like"/>
    <property type="match status" value="1"/>
</dbReference>
<feature type="chain" id="PRO_5037657082" evidence="1">
    <location>
        <begin position="22"/>
        <end position="181"/>
    </location>
</feature>
<evidence type="ECO:0000313" key="3">
    <source>
        <dbReference type="EMBL" id="MBF2708760.1"/>
    </source>
</evidence>
<feature type="signal peptide" evidence="1">
    <location>
        <begin position="1"/>
        <end position="21"/>
    </location>
</feature>
<evidence type="ECO:0000256" key="1">
    <source>
        <dbReference type="SAM" id="SignalP"/>
    </source>
</evidence>
<reference evidence="3" key="1">
    <citation type="submission" date="2020-11" db="EMBL/GenBank/DDBJ databases">
        <title>Genome of Flavobacterium soyangense.</title>
        <authorList>
            <person name="Liu Q."/>
            <person name="Xin Y.-H."/>
        </authorList>
    </citation>
    <scope>NUCLEOTIDE SEQUENCE</scope>
    <source>
        <strain evidence="3">CGMCC 1.13493</strain>
    </source>
</reference>